<feature type="non-terminal residue" evidence="9">
    <location>
        <position position="764"/>
    </location>
</feature>
<evidence type="ECO:0000256" key="2">
    <source>
        <dbReference type="ARBA" id="ARBA00022525"/>
    </source>
</evidence>
<feature type="domain" description="Fibrinogen C-terminal" evidence="8">
    <location>
        <begin position="349"/>
        <end position="405"/>
    </location>
</feature>
<feature type="domain" description="Ig-like" evidence="7">
    <location>
        <begin position="179"/>
        <end position="263"/>
    </location>
</feature>
<feature type="transmembrane region" description="Helical" evidence="6">
    <location>
        <begin position="21"/>
        <end position="42"/>
    </location>
</feature>
<dbReference type="PROSITE" id="PS50835">
    <property type="entry name" value="IG_LIKE"/>
    <property type="match status" value="2"/>
</dbReference>
<dbReference type="InterPro" id="IPR036056">
    <property type="entry name" value="Fibrinogen-like_C"/>
</dbReference>
<dbReference type="Gene3D" id="2.60.120.1000">
    <property type="match status" value="2"/>
</dbReference>
<sequence length="764" mass="83206">MPCQQSLTTMETTKVRSNSKTVSVSMLQSISIFICFVALIHVELELHAHRGTIRVLTSQHKGENPVLRNTVNDETSHSTLTETHNDLAEEKYTRQKRNIGSSNKGSNDSKMISRDEIKKEVQRVLSNLACKVRCPKNTRGRRGRPGERGPPGPQGPPGRQGDPGPQGPKGDPGKTISAPSIVSPPTPTVVNETDVASFQCKVRGNPKPQITWLKQNSSLPAKKRIVQSRGTLMIRDVTPQDGGMYTCQAKNLLGVVTSSAILTVQEGQNVTLVCKATGQPTPTVMWRKAFGHVSKANIVVAGWNMTILSVTKADGGAYACSVKNLLSQDSAVALAKNYHRSIEATSVVKVLSLKPKTCSEIRSKHPGSSSGNYIIDPDGNGGVTSFSVYCDMNDKGRVGVTVISHDSESRTHVAGNIPGCNYGGCYRKDVSYTGVTTAQLAALTRVSHNCEQFIKYECNPESPFIEDDYAWWVSCDGTRMDYWGGATGYKKMCACGVTNSCSSGNKCNCPSRSGWSEDSDLLTDKAALPVTQIRLGDLDDSHEEGYHTLGKLKLTLLRRLLSHETKARGFSTQCTKKGSKNIVLANINHALFIYAASDSHFTPVQLMFLVYRCFKRKHTSKPVSVYDLLERQDRKTFRKQIQQIQQTLILQHVSKANIVVAGWNMTILSLTKADGGAYACSIRSKHPGSSSGNYIIDPDGNGGVTSFSVYCDMNDKGRVGVTVISHDSESRTHVGNIPECNDPGCYRKDVSYTGVTTAQLAALT</sequence>
<feature type="compositionally biased region" description="Basic and acidic residues" evidence="5">
    <location>
        <begin position="83"/>
        <end position="93"/>
    </location>
</feature>
<dbReference type="InterPro" id="IPR000885">
    <property type="entry name" value="Fib_collagen_C"/>
</dbReference>
<feature type="region of interest" description="Disordered" evidence="5">
    <location>
        <begin position="132"/>
        <end position="187"/>
    </location>
</feature>
<dbReference type="InterPro" id="IPR003598">
    <property type="entry name" value="Ig_sub2"/>
</dbReference>
<gene>
    <name evidence="9" type="ORF">PEVE_00006748</name>
</gene>
<dbReference type="SUPFAM" id="SSF48726">
    <property type="entry name" value="Immunoglobulin"/>
    <property type="match status" value="2"/>
</dbReference>
<reference evidence="9 10" key="1">
    <citation type="submission" date="2022-05" db="EMBL/GenBank/DDBJ databases">
        <authorList>
            <consortium name="Genoscope - CEA"/>
            <person name="William W."/>
        </authorList>
    </citation>
    <scope>NUCLEOTIDE SEQUENCE [LARGE SCALE GENOMIC DNA]</scope>
</reference>
<dbReference type="InterPro" id="IPR007110">
    <property type="entry name" value="Ig-like_dom"/>
</dbReference>
<name>A0ABN8QUW5_9CNID</name>
<dbReference type="InterPro" id="IPR036179">
    <property type="entry name" value="Ig-like_dom_sf"/>
</dbReference>
<evidence type="ECO:0000256" key="6">
    <source>
        <dbReference type="SAM" id="Phobius"/>
    </source>
</evidence>
<dbReference type="InterPro" id="IPR013098">
    <property type="entry name" value="Ig_I-set"/>
</dbReference>
<feature type="compositionally biased region" description="Polar residues" evidence="5">
    <location>
        <begin position="98"/>
        <end position="110"/>
    </location>
</feature>
<dbReference type="SUPFAM" id="SSF56496">
    <property type="entry name" value="Fibrinogen C-terminal domain-like"/>
    <property type="match status" value="1"/>
</dbReference>
<dbReference type="EMBL" id="CALNXI010001441">
    <property type="protein sequence ID" value="CAH3169037.1"/>
    <property type="molecule type" value="Genomic_DNA"/>
</dbReference>
<keyword evidence="3" id="KW-0176">Collagen</keyword>
<dbReference type="Proteomes" id="UP001159427">
    <property type="component" value="Unassembled WGS sequence"/>
</dbReference>
<dbReference type="InterPro" id="IPR013783">
    <property type="entry name" value="Ig-like_fold"/>
</dbReference>
<feature type="compositionally biased region" description="Polar residues" evidence="5">
    <location>
        <begin position="67"/>
        <end position="82"/>
    </location>
</feature>
<dbReference type="InterPro" id="IPR003599">
    <property type="entry name" value="Ig_sub"/>
</dbReference>
<dbReference type="Pfam" id="PF07679">
    <property type="entry name" value="I-set"/>
    <property type="match status" value="1"/>
</dbReference>
<evidence type="ECO:0000259" key="8">
    <source>
        <dbReference type="PROSITE" id="PS51406"/>
    </source>
</evidence>
<dbReference type="Pfam" id="PF01410">
    <property type="entry name" value="COLFI"/>
    <property type="match status" value="1"/>
</dbReference>
<keyword evidence="10" id="KW-1185">Reference proteome</keyword>
<dbReference type="Pfam" id="PF01391">
    <property type="entry name" value="Collagen"/>
    <property type="match status" value="1"/>
</dbReference>
<evidence type="ECO:0000313" key="10">
    <source>
        <dbReference type="Proteomes" id="UP001159427"/>
    </source>
</evidence>
<comment type="caution">
    <text evidence="9">The sequence shown here is derived from an EMBL/GenBank/DDBJ whole genome shotgun (WGS) entry which is preliminary data.</text>
</comment>
<dbReference type="PROSITE" id="PS51406">
    <property type="entry name" value="FIBRINOGEN_C_2"/>
    <property type="match status" value="1"/>
</dbReference>
<dbReference type="InterPro" id="IPR002181">
    <property type="entry name" value="Fibrinogen_a/b/g_C_dom"/>
</dbReference>
<feature type="region of interest" description="Disordered" evidence="5">
    <location>
        <begin position="65"/>
        <end position="114"/>
    </location>
</feature>
<feature type="compositionally biased region" description="Basic residues" evidence="5">
    <location>
        <begin position="133"/>
        <end position="143"/>
    </location>
</feature>
<proteinExistence type="predicted"/>
<evidence type="ECO:0000256" key="3">
    <source>
        <dbReference type="ARBA" id="ARBA00023119"/>
    </source>
</evidence>
<keyword evidence="6" id="KW-1133">Transmembrane helix</keyword>
<evidence type="ECO:0000256" key="5">
    <source>
        <dbReference type="SAM" id="MobiDB-lite"/>
    </source>
</evidence>
<dbReference type="Gene3D" id="2.60.40.10">
    <property type="entry name" value="Immunoglobulins"/>
    <property type="match status" value="2"/>
</dbReference>
<dbReference type="NCBIfam" id="NF040941">
    <property type="entry name" value="GGGWT_bact"/>
    <property type="match status" value="2"/>
</dbReference>
<keyword evidence="6" id="KW-0812">Transmembrane</keyword>
<dbReference type="PANTHER" id="PTHR10075">
    <property type="entry name" value="BASIGIN RELATED"/>
    <property type="match status" value="1"/>
</dbReference>
<dbReference type="SMART" id="SM00409">
    <property type="entry name" value="IG"/>
    <property type="match status" value="2"/>
</dbReference>
<dbReference type="PANTHER" id="PTHR10075:SF14">
    <property type="entry name" value="CELL ADHESION MOLECULE DSCAM2-RELATED"/>
    <property type="match status" value="1"/>
</dbReference>
<evidence type="ECO:0000256" key="4">
    <source>
        <dbReference type="ARBA" id="ARBA00023319"/>
    </source>
</evidence>
<keyword evidence="4" id="KW-0393">Immunoglobulin domain</keyword>
<keyword evidence="6" id="KW-0472">Membrane</keyword>
<protein>
    <submittedName>
        <fullName evidence="9">Uncharacterized protein</fullName>
    </submittedName>
</protein>
<organism evidence="9 10">
    <name type="scientific">Porites evermanni</name>
    <dbReference type="NCBI Taxonomy" id="104178"/>
    <lineage>
        <taxon>Eukaryota</taxon>
        <taxon>Metazoa</taxon>
        <taxon>Cnidaria</taxon>
        <taxon>Anthozoa</taxon>
        <taxon>Hexacorallia</taxon>
        <taxon>Scleractinia</taxon>
        <taxon>Fungiina</taxon>
        <taxon>Poritidae</taxon>
        <taxon>Porites</taxon>
    </lineage>
</organism>
<dbReference type="InterPro" id="IPR008160">
    <property type="entry name" value="Collagen"/>
</dbReference>
<feature type="domain" description="Ig-like" evidence="7">
    <location>
        <begin position="264"/>
        <end position="333"/>
    </location>
</feature>
<accession>A0ABN8QUW5</accession>
<evidence type="ECO:0000256" key="1">
    <source>
        <dbReference type="ARBA" id="ARBA00004613"/>
    </source>
</evidence>
<dbReference type="SMART" id="SM00408">
    <property type="entry name" value="IGc2"/>
    <property type="match status" value="2"/>
</dbReference>
<keyword evidence="2" id="KW-0964">Secreted</keyword>
<evidence type="ECO:0000259" key="7">
    <source>
        <dbReference type="PROSITE" id="PS50835"/>
    </source>
</evidence>
<evidence type="ECO:0000313" key="9">
    <source>
        <dbReference type="EMBL" id="CAH3169037.1"/>
    </source>
</evidence>
<comment type="subcellular location">
    <subcellularLocation>
        <location evidence="1">Secreted</location>
    </subcellularLocation>
</comment>